<feature type="compositionally biased region" description="Acidic residues" evidence="1">
    <location>
        <begin position="148"/>
        <end position="160"/>
    </location>
</feature>
<sequence>MLGVGAGAPAPPLVRAPPLVVAPRLPPFFSFPLRRRGRTSAAAAAKQNQGRRRWWSDSDQVEYDDEEEDYDDFFPGGSLGGELFDEPWFSKVFKTYGYLLPVMLASMLVATGPRAFLMAMAIPLGQSAISFLLDAIWGRNGRRRQPPFEEEYEEEEEEEDFPKYSSDFASASGRDRSSSSYYGRWRQSYQSWVSNDFVAEADDYSSNDRGGGPKTSGFGGWDELLDKDDDATQARNKASSRPPQPITDAAARGPGAPLSRKRARMSASTKYKQAPMLMRLLVAVFPFLGSWFRLL</sequence>
<dbReference type="Gramene" id="TVT99335">
    <property type="protein sequence ID" value="TVT99335"/>
    <property type="gene ID" value="EJB05_55335"/>
</dbReference>
<protein>
    <submittedName>
        <fullName evidence="2">Uncharacterized protein</fullName>
    </submittedName>
</protein>
<dbReference type="EMBL" id="RWGY01000732">
    <property type="protein sequence ID" value="TVT99335.1"/>
    <property type="molecule type" value="Genomic_DNA"/>
</dbReference>
<feature type="region of interest" description="Disordered" evidence="1">
    <location>
        <begin position="203"/>
        <end position="265"/>
    </location>
</feature>
<comment type="caution">
    <text evidence="2">The sequence shown here is derived from an EMBL/GenBank/DDBJ whole genome shotgun (WGS) entry which is preliminary data.</text>
</comment>
<keyword evidence="3" id="KW-1185">Reference proteome</keyword>
<evidence type="ECO:0000313" key="2">
    <source>
        <dbReference type="EMBL" id="TVT99335.1"/>
    </source>
</evidence>
<feature type="compositionally biased region" description="Gly residues" evidence="1">
    <location>
        <begin position="209"/>
        <end position="220"/>
    </location>
</feature>
<name>A0A5J9SK03_9POAL</name>
<feature type="compositionally biased region" description="Low complexity" evidence="1">
    <location>
        <begin position="165"/>
        <end position="180"/>
    </location>
</feature>
<feature type="region of interest" description="Disordered" evidence="1">
    <location>
        <begin position="143"/>
        <end position="180"/>
    </location>
</feature>
<evidence type="ECO:0000256" key="1">
    <source>
        <dbReference type="SAM" id="MobiDB-lite"/>
    </source>
</evidence>
<dbReference type="PANTHER" id="PTHR35719:SF5">
    <property type="entry name" value="T6K12.7 PROTEIN"/>
    <property type="match status" value="1"/>
</dbReference>
<accession>A0A5J9SK03</accession>
<dbReference type="AlphaFoldDB" id="A0A5J9SK03"/>
<dbReference type="PANTHER" id="PTHR35719">
    <property type="entry name" value="OS01G0680600 PROTEIN"/>
    <property type="match status" value="1"/>
</dbReference>
<dbReference type="OrthoDB" id="785439at2759"/>
<organism evidence="2 3">
    <name type="scientific">Eragrostis curvula</name>
    <name type="common">weeping love grass</name>
    <dbReference type="NCBI Taxonomy" id="38414"/>
    <lineage>
        <taxon>Eukaryota</taxon>
        <taxon>Viridiplantae</taxon>
        <taxon>Streptophyta</taxon>
        <taxon>Embryophyta</taxon>
        <taxon>Tracheophyta</taxon>
        <taxon>Spermatophyta</taxon>
        <taxon>Magnoliopsida</taxon>
        <taxon>Liliopsida</taxon>
        <taxon>Poales</taxon>
        <taxon>Poaceae</taxon>
        <taxon>PACMAD clade</taxon>
        <taxon>Chloridoideae</taxon>
        <taxon>Eragrostideae</taxon>
        <taxon>Eragrostidinae</taxon>
        <taxon>Eragrostis</taxon>
    </lineage>
</organism>
<dbReference type="Proteomes" id="UP000324897">
    <property type="component" value="Unassembled WGS sequence"/>
</dbReference>
<gene>
    <name evidence="2" type="ORF">EJB05_55335</name>
</gene>
<proteinExistence type="predicted"/>
<reference evidence="2 3" key="1">
    <citation type="journal article" date="2019" name="Sci. Rep.">
        <title>A high-quality genome of Eragrostis curvula grass provides insights into Poaceae evolution and supports new strategies to enhance forage quality.</title>
        <authorList>
            <person name="Carballo J."/>
            <person name="Santos B.A.C.M."/>
            <person name="Zappacosta D."/>
            <person name="Garbus I."/>
            <person name="Selva J.P."/>
            <person name="Gallo C.A."/>
            <person name="Diaz A."/>
            <person name="Albertini E."/>
            <person name="Caccamo M."/>
            <person name="Echenique V."/>
        </authorList>
    </citation>
    <scope>NUCLEOTIDE SEQUENCE [LARGE SCALE GENOMIC DNA]</scope>
    <source>
        <strain evidence="3">cv. Victoria</strain>
        <tissue evidence="2">Leaf</tissue>
    </source>
</reference>
<evidence type="ECO:0000313" key="3">
    <source>
        <dbReference type="Proteomes" id="UP000324897"/>
    </source>
</evidence>